<keyword evidence="1" id="KW-0732">Signal</keyword>
<dbReference type="AlphaFoldDB" id="A0A178KKA1"/>
<keyword evidence="3" id="KW-1185">Reference proteome</keyword>
<dbReference type="EMBL" id="LVHF01000012">
    <property type="protein sequence ID" value="OAN17798.1"/>
    <property type="molecule type" value="Genomic_DNA"/>
</dbReference>
<accession>A0A178KKA1</accession>
<reference evidence="2 3" key="1">
    <citation type="submission" date="2016-03" db="EMBL/GenBank/DDBJ databases">
        <title>Photobacterium proteolyticum sp. nov. a protease producing bacterium isolated from ocean sediments of Laizhou Bay.</title>
        <authorList>
            <person name="Li Y."/>
        </authorList>
    </citation>
    <scope>NUCLEOTIDE SEQUENCE [LARGE SCALE GENOMIC DNA]</scope>
    <source>
        <strain evidence="2 3">R-40508</strain>
    </source>
</reference>
<proteinExistence type="predicted"/>
<evidence type="ECO:0000313" key="2">
    <source>
        <dbReference type="EMBL" id="OAN17798.1"/>
    </source>
</evidence>
<gene>
    <name evidence="2" type="ORF">A3K86_02445</name>
</gene>
<dbReference type="Proteomes" id="UP000078503">
    <property type="component" value="Unassembled WGS sequence"/>
</dbReference>
<name>A0A178KKA1_9GAMM</name>
<feature type="chain" id="PRO_5008090403" description="Porin" evidence="1">
    <location>
        <begin position="23"/>
        <end position="250"/>
    </location>
</feature>
<protein>
    <recommendedName>
        <fullName evidence="4">Porin</fullName>
    </recommendedName>
</protein>
<evidence type="ECO:0008006" key="4">
    <source>
        <dbReference type="Google" id="ProtNLM"/>
    </source>
</evidence>
<evidence type="ECO:0000313" key="3">
    <source>
        <dbReference type="Proteomes" id="UP000078503"/>
    </source>
</evidence>
<sequence length="250" mass="27724">MRVSTLASVLAVGVLSATPCFADSVWVGTLGFEHAKTVTAKSKKEVQQLETILHGANIDLLGLKFENTTAAKWNREGQITVARNWAYGYWDDNFGLSLDLIKGDWRGSGANIGALGLAYKDCWGDLCLRVNPTLAHIQVKKTSAVNTTDTGAQLNLKMNYQVLDSINLGFHPQYAYWRSEALGSTLKLDFNATMDLTEDKRHKLTLMHEAFVVNNRATDMKTRFVGEGTPLSGYVPGTEATYKLRYSYIF</sequence>
<feature type="signal peptide" evidence="1">
    <location>
        <begin position="1"/>
        <end position="22"/>
    </location>
</feature>
<evidence type="ECO:0000256" key="1">
    <source>
        <dbReference type="SAM" id="SignalP"/>
    </source>
</evidence>
<organism evidence="2 3">
    <name type="scientific">Photobacterium jeanii</name>
    <dbReference type="NCBI Taxonomy" id="858640"/>
    <lineage>
        <taxon>Bacteria</taxon>
        <taxon>Pseudomonadati</taxon>
        <taxon>Pseudomonadota</taxon>
        <taxon>Gammaproteobacteria</taxon>
        <taxon>Vibrionales</taxon>
        <taxon>Vibrionaceae</taxon>
        <taxon>Photobacterium</taxon>
    </lineage>
</organism>
<comment type="caution">
    <text evidence="2">The sequence shown here is derived from an EMBL/GenBank/DDBJ whole genome shotgun (WGS) entry which is preliminary data.</text>
</comment>